<sequence length="278" mass="29547">MTDINRRTAMLVTLLAPFAMNAAAQASEPVHTMIMPDMGPEMNKVHWEGNEQIAMLMYPGMTVMDLIGPQSMFGALMGAKIHLVARTLEPVTSDAGVTIVPTATFDTCPGDLTVLFTPGGTDGTLAAANDPATLAFMRDRGARAKYVTSVCSGSLILGAAGLLKGYKATSHWSVRHVLAEYGAIPTQARVVRDRNRVTGAGVTAGLDFGLMMLAELRDRTYAECTQLVSEYDPEPPFNAGSLKTAPPAVVKAMEDLLASFTKQAETLAAAQARRPSIS</sequence>
<dbReference type="AlphaFoldDB" id="A0AB37ARD4"/>
<accession>A0AB37ARD4</accession>
<feature type="domain" description="DJ-1/PfpI" evidence="2">
    <location>
        <begin position="52"/>
        <end position="214"/>
    </location>
</feature>
<dbReference type="InterPro" id="IPR029062">
    <property type="entry name" value="Class_I_gatase-like"/>
</dbReference>
<dbReference type="CDD" id="cd03139">
    <property type="entry name" value="GATase1_PfpI_2"/>
    <property type="match status" value="1"/>
</dbReference>
<dbReference type="GO" id="GO:0006355">
    <property type="term" value="P:regulation of DNA-templated transcription"/>
    <property type="evidence" value="ECO:0007669"/>
    <property type="project" value="TreeGrafter"/>
</dbReference>
<dbReference type="SUPFAM" id="SSF52317">
    <property type="entry name" value="Class I glutamine amidotransferase-like"/>
    <property type="match status" value="1"/>
</dbReference>
<evidence type="ECO:0000256" key="1">
    <source>
        <dbReference type="SAM" id="SignalP"/>
    </source>
</evidence>
<dbReference type="PANTHER" id="PTHR43130">
    <property type="entry name" value="ARAC-FAMILY TRANSCRIPTIONAL REGULATOR"/>
    <property type="match status" value="1"/>
</dbReference>
<evidence type="ECO:0000313" key="4">
    <source>
        <dbReference type="Proteomes" id="UP000237811"/>
    </source>
</evidence>
<comment type="caution">
    <text evidence="3">The sequence shown here is derived from an EMBL/GenBank/DDBJ whole genome shotgun (WGS) entry which is preliminary data.</text>
</comment>
<dbReference type="Proteomes" id="UP000237811">
    <property type="component" value="Unassembled WGS sequence"/>
</dbReference>
<feature type="signal peptide" evidence="1">
    <location>
        <begin position="1"/>
        <end position="26"/>
    </location>
</feature>
<keyword evidence="1" id="KW-0732">Signal</keyword>
<dbReference type="Pfam" id="PF01965">
    <property type="entry name" value="DJ-1_PfpI"/>
    <property type="match status" value="1"/>
</dbReference>
<dbReference type="RefSeq" id="WP_105777539.1">
    <property type="nucleotide sequence ID" value="NZ_PVFQ01000024.1"/>
</dbReference>
<dbReference type="PANTHER" id="PTHR43130:SF2">
    <property type="entry name" value="DJ-1_PFPI DOMAIN-CONTAINING PROTEIN"/>
    <property type="match status" value="1"/>
</dbReference>
<evidence type="ECO:0000313" key="3">
    <source>
        <dbReference type="EMBL" id="PRE45408.1"/>
    </source>
</evidence>
<dbReference type="EMBL" id="PVFR01000058">
    <property type="protein sequence ID" value="PRE45408.1"/>
    <property type="molecule type" value="Genomic_DNA"/>
</dbReference>
<gene>
    <name evidence="3" type="ORF">C6P99_19065</name>
</gene>
<feature type="chain" id="PRO_5044235999" evidence="1">
    <location>
        <begin position="27"/>
        <end position="278"/>
    </location>
</feature>
<name>A0AB37ARD4_9BURK</name>
<evidence type="ECO:0000259" key="2">
    <source>
        <dbReference type="Pfam" id="PF01965"/>
    </source>
</evidence>
<dbReference type="InterPro" id="IPR052158">
    <property type="entry name" value="INH-QAR"/>
</dbReference>
<protein>
    <submittedName>
        <fullName evidence="3">DJ-1/PfpI family protein</fullName>
    </submittedName>
</protein>
<dbReference type="InterPro" id="IPR002818">
    <property type="entry name" value="DJ-1/PfpI"/>
</dbReference>
<proteinExistence type="predicted"/>
<organism evidence="3 4">
    <name type="scientific">Burkholderia multivorans</name>
    <dbReference type="NCBI Taxonomy" id="87883"/>
    <lineage>
        <taxon>Bacteria</taxon>
        <taxon>Pseudomonadati</taxon>
        <taxon>Pseudomonadota</taxon>
        <taxon>Betaproteobacteria</taxon>
        <taxon>Burkholderiales</taxon>
        <taxon>Burkholderiaceae</taxon>
        <taxon>Burkholderia</taxon>
        <taxon>Burkholderia cepacia complex</taxon>
    </lineage>
</organism>
<dbReference type="Gene3D" id="3.40.50.880">
    <property type="match status" value="1"/>
</dbReference>
<reference evidence="3 4" key="1">
    <citation type="submission" date="2018-03" db="EMBL/GenBank/DDBJ databases">
        <authorList>
            <person name="Nguyen K."/>
            <person name="Fouts D."/>
            <person name="Sutton G."/>
        </authorList>
    </citation>
    <scope>NUCLEOTIDE SEQUENCE [LARGE SCALE GENOMIC DNA]</scope>
    <source>
        <strain evidence="3 4">AU14328</strain>
    </source>
</reference>